<dbReference type="Proteomes" id="UP000198724">
    <property type="component" value="Unassembled WGS sequence"/>
</dbReference>
<keyword evidence="2" id="KW-1185">Reference proteome</keyword>
<dbReference type="EMBL" id="FOOT01000003">
    <property type="protein sequence ID" value="SFG62642.1"/>
    <property type="molecule type" value="Genomic_DNA"/>
</dbReference>
<proteinExistence type="predicted"/>
<accession>A0A1I2TCK8</accession>
<sequence>MRTIENYLYFYGRTANLTVLPAISFNFKIRR</sequence>
<name>A0A1I2TCK8_9BACT</name>
<dbReference type="AlphaFoldDB" id="A0A1I2TCK8"/>
<protein>
    <submittedName>
        <fullName evidence="1">Uncharacterized protein</fullName>
    </submittedName>
</protein>
<evidence type="ECO:0000313" key="2">
    <source>
        <dbReference type="Proteomes" id="UP000198724"/>
    </source>
</evidence>
<gene>
    <name evidence="1" type="ORF">SAMN05421739_10374</name>
</gene>
<evidence type="ECO:0000313" key="1">
    <source>
        <dbReference type="EMBL" id="SFG62642.1"/>
    </source>
</evidence>
<organism evidence="1 2">
    <name type="scientific">Pontibacter chinhatensis</name>
    <dbReference type="NCBI Taxonomy" id="1436961"/>
    <lineage>
        <taxon>Bacteria</taxon>
        <taxon>Pseudomonadati</taxon>
        <taxon>Bacteroidota</taxon>
        <taxon>Cytophagia</taxon>
        <taxon>Cytophagales</taxon>
        <taxon>Hymenobacteraceae</taxon>
        <taxon>Pontibacter</taxon>
    </lineage>
</organism>
<reference evidence="2" key="1">
    <citation type="submission" date="2016-10" db="EMBL/GenBank/DDBJ databases">
        <authorList>
            <person name="Varghese N."/>
            <person name="Submissions S."/>
        </authorList>
    </citation>
    <scope>NUCLEOTIDE SEQUENCE [LARGE SCALE GENOMIC DNA]</scope>
    <source>
        <strain evidence="2">LP51</strain>
    </source>
</reference>